<protein>
    <submittedName>
        <fullName evidence="3">Uncharacterized protein</fullName>
    </submittedName>
</protein>
<proteinExistence type="predicted"/>
<keyword evidence="2" id="KW-0472">Membrane</keyword>
<keyword evidence="2" id="KW-1133">Transmembrane helix</keyword>
<dbReference type="AlphaFoldDB" id="A0AA95JGQ0"/>
<keyword evidence="2" id="KW-0812">Transmembrane</keyword>
<name>A0AA95JGQ0_9BACL</name>
<feature type="compositionally biased region" description="Basic and acidic residues" evidence="1">
    <location>
        <begin position="92"/>
        <end position="104"/>
    </location>
</feature>
<dbReference type="EMBL" id="CP119317">
    <property type="protein sequence ID" value="WEK55584.1"/>
    <property type="molecule type" value="Genomic_DNA"/>
</dbReference>
<reference evidence="3" key="1">
    <citation type="submission" date="2023-03" db="EMBL/GenBank/DDBJ databases">
        <title>Andean soil-derived lignocellulolytic bacterial consortium as a source of novel taxa and putative plastic-active enzymes.</title>
        <authorList>
            <person name="Diaz-Garcia L."/>
            <person name="Chuvochina M."/>
            <person name="Feuerriegel G."/>
            <person name="Bunk B."/>
            <person name="Sproer C."/>
            <person name="Streit W.R."/>
            <person name="Rodriguez L.M."/>
            <person name="Overmann J."/>
            <person name="Jimenez D.J."/>
        </authorList>
    </citation>
    <scope>NUCLEOTIDE SEQUENCE</scope>
    <source>
        <strain evidence="3">MAG 2441</strain>
    </source>
</reference>
<gene>
    <name evidence="3" type="ORF">P0Y55_05915</name>
</gene>
<evidence type="ECO:0000256" key="1">
    <source>
        <dbReference type="SAM" id="MobiDB-lite"/>
    </source>
</evidence>
<feature type="transmembrane region" description="Helical" evidence="2">
    <location>
        <begin position="7"/>
        <end position="25"/>
    </location>
</feature>
<sequence length="104" mass="11873">MRKRIEPWFVVVLALIAIGIGSYIYNGSRTLIIPIVLVAIVFLLYKFPPNRWTKTRSNSYDAAAARSKRKSVSPLQAKPTKRRSSPFTVIEGNKDKNDDPPRYH</sequence>
<feature type="region of interest" description="Disordered" evidence="1">
    <location>
        <begin position="52"/>
        <end position="104"/>
    </location>
</feature>
<evidence type="ECO:0000256" key="2">
    <source>
        <dbReference type="SAM" id="Phobius"/>
    </source>
</evidence>
<organism evidence="3 4">
    <name type="scientific">Candidatus Cohnella colombiensis</name>
    <dbReference type="NCBI Taxonomy" id="3121368"/>
    <lineage>
        <taxon>Bacteria</taxon>
        <taxon>Bacillati</taxon>
        <taxon>Bacillota</taxon>
        <taxon>Bacilli</taxon>
        <taxon>Bacillales</taxon>
        <taxon>Paenibacillaceae</taxon>
        <taxon>Cohnella</taxon>
    </lineage>
</organism>
<accession>A0AA95JGQ0</accession>
<feature type="transmembrane region" description="Helical" evidence="2">
    <location>
        <begin position="31"/>
        <end position="47"/>
    </location>
</feature>
<keyword evidence="4" id="KW-1185">Reference proteome</keyword>
<evidence type="ECO:0000313" key="3">
    <source>
        <dbReference type="EMBL" id="WEK55584.1"/>
    </source>
</evidence>
<dbReference type="Proteomes" id="UP001178662">
    <property type="component" value="Chromosome"/>
</dbReference>
<evidence type="ECO:0000313" key="4">
    <source>
        <dbReference type="Proteomes" id="UP001178662"/>
    </source>
</evidence>